<evidence type="ECO:0000313" key="2">
    <source>
        <dbReference type="EMBL" id="STL40621.1"/>
    </source>
</evidence>
<accession>A0A377AXU4</accession>
<evidence type="ECO:0000256" key="1">
    <source>
        <dbReference type="SAM" id="MobiDB-lite"/>
    </source>
</evidence>
<feature type="compositionally biased region" description="Polar residues" evidence="1">
    <location>
        <begin position="15"/>
        <end position="32"/>
    </location>
</feature>
<proteinExistence type="predicted"/>
<name>A0A377AXU4_ECOLX</name>
<protein>
    <submittedName>
        <fullName evidence="2">Tail tube protein</fullName>
    </submittedName>
</protein>
<dbReference type="Proteomes" id="UP000254079">
    <property type="component" value="Unassembled WGS sequence"/>
</dbReference>
<reference evidence="2 3" key="1">
    <citation type="submission" date="2018-06" db="EMBL/GenBank/DDBJ databases">
        <authorList>
            <consortium name="Pathogen Informatics"/>
            <person name="Doyle S."/>
        </authorList>
    </citation>
    <scope>NUCLEOTIDE SEQUENCE [LARGE SCALE GENOMIC DNA]</scope>
    <source>
        <strain evidence="2 3">NCTC8622</strain>
    </source>
</reference>
<organism evidence="2 3">
    <name type="scientific">Escherichia coli</name>
    <dbReference type="NCBI Taxonomy" id="562"/>
    <lineage>
        <taxon>Bacteria</taxon>
        <taxon>Pseudomonadati</taxon>
        <taxon>Pseudomonadota</taxon>
        <taxon>Gammaproteobacteria</taxon>
        <taxon>Enterobacterales</taxon>
        <taxon>Enterobacteriaceae</taxon>
        <taxon>Escherichia</taxon>
    </lineage>
</organism>
<feature type="region of interest" description="Disordered" evidence="1">
    <location>
        <begin position="1"/>
        <end position="44"/>
    </location>
</feature>
<gene>
    <name evidence="2" type="ORF">NCTC8622_07983</name>
</gene>
<sequence>MESARASAEPPTDPVINNNPEPAAQTNDNVPSAQAPEQILEGKDGKEWTVEQAHQMILEAANRSAMQNALSDAADAVFAWAEAVI</sequence>
<dbReference type="EMBL" id="UGCP01000006">
    <property type="protein sequence ID" value="STL40621.1"/>
    <property type="molecule type" value="Genomic_DNA"/>
</dbReference>
<evidence type="ECO:0000313" key="3">
    <source>
        <dbReference type="Proteomes" id="UP000254079"/>
    </source>
</evidence>
<dbReference type="AlphaFoldDB" id="A0A377AXU4"/>